<sequence>MNIERIYHSDLSEISNLAPLGDYVYYLFQRRVQPEPYQKV</sequence>
<reference evidence="1" key="1">
    <citation type="journal article" date="2014" name="Front. Microbiol.">
        <title>High frequency of phylogenetically diverse reductive dehalogenase-homologous genes in deep subseafloor sedimentary metagenomes.</title>
        <authorList>
            <person name="Kawai M."/>
            <person name="Futagami T."/>
            <person name="Toyoda A."/>
            <person name="Takaki Y."/>
            <person name="Nishi S."/>
            <person name="Hori S."/>
            <person name="Arai W."/>
            <person name="Tsubouchi T."/>
            <person name="Morono Y."/>
            <person name="Uchiyama I."/>
            <person name="Ito T."/>
            <person name="Fujiyama A."/>
            <person name="Inagaki F."/>
            <person name="Takami H."/>
        </authorList>
    </citation>
    <scope>NUCLEOTIDE SEQUENCE</scope>
    <source>
        <strain evidence="1">Expedition CK06-06</strain>
    </source>
</reference>
<organism evidence="1">
    <name type="scientific">marine sediment metagenome</name>
    <dbReference type="NCBI Taxonomy" id="412755"/>
    <lineage>
        <taxon>unclassified sequences</taxon>
        <taxon>metagenomes</taxon>
        <taxon>ecological metagenomes</taxon>
    </lineage>
</organism>
<feature type="non-terminal residue" evidence="1">
    <location>
        <position position="40"/>
    </location>
</feature>
<dbReference type="AlphaFoldDB" id="X0WJ86"/>
<proteinExistence type="predicted"/>
<gene>
    <name evidence="1" type="ORF">S01H1_71893</name>
</gene>
<accession>X0WJ86</accession>
<dbReference type="EMBL" id="BARS01047903">
    <property type="protein sequence ID" value="GAG30730.1"/>
    <property type="molecule type" value="Genomic_DNA"/>
</dbReference>
<comment type="caution">
    <text evidence="1">The sequence shown here is derived from an EMBL/GenBank/DDBJ whole genome shotgun (WGS) entry which is preliminary data.</text>
</comment>
<evidence type="ECO:0000313" key="1">
    <source>
        <dbReference type="EMBL" id="GAG30730.1"/>
    </source>
</evidence>
<protein>
    <submittedName>
        <fullName evidence="1">Uncharacterized protein</fullName>
    </submittedName>
</protein>
<name>X0WJ86_9ZZZZ</name>